<proteinExistence type="inferred from homology"/>
<keyword evidence="7 10" id="KW-0862">Zinc</keyword>
<comment type="cofactor">
    <cofactor evidence="10">
        <name>Zn(2+)</name>
        <dbReference type="ChEBI" id="CHEBI:29105"/>
    </cofactor>
    <text evidence="10">Binds 1 zinc ion per subunit.</text>
</comment>
<evidence type="ECO:0000256" key="6">
    <source>
        <dbReference type="ARBA" id="ARBA00022801"/>
    </source>
</evidence>
<evidence type="ECO:0000256" key="7">
    <source>
        <dbReference type="ARBA" id="ARBA00022833"/>
    </source>
</evidence>
<comment type="subunit">
    <text evidence="10">Monomer. Associates with 30S ribosomal subunit, binds 16S rRNA.</text>
</comment>
<protein>
    <recommendedName>
        <fullName evidence="10">Small ribosomal subunit biogenesis GTPase RsgA</fullName>
        <ecNumber evidence="10">3.6.1.-</ecNumber>
    </recommendedName>
</protein>
<dbReference type="Pfam" id="PF03193">
    <property type="entry name" value="RsgA_GTPase"/>
    <property type="match status" value="1"/>
</dbReference>
<keyword evidence="15" id="KW-1185">Reference proteome</keyword>
<dbReference type="NCBIfam" id="TIGR00157">
    <property type="entry name" value="ribosome small subunit-dependent GTPase A"/>
    <property type="match status" value="1"/>
</dbReference>
<evidence type="ECO:0000256" key="11">
    <source>
        <dbReference type="SAM" id="MobiDB-lite"/>
    </source>
</evidence>
<comment type="caution">
    <text evidence="10">Lacks conserved residue(s) required for the propagation of feature annotation.</text>
</comment>
<gene>
    <name evidence="10 14" type="primary">rsgA</name>
    <name evidence="14" type="ORF">D3272_04540</name>
</gene>
<comment type="caution">
    <text evidence="14">The sequence shown here is derived from an EMBL/GenBank/DDBJ whole genome shotgun (WGS) entry which is preliminary data.</text>
</comment>
<comment type="similarity">
    <text evidence="10">Belongs to the TRAFAC class YlqF/YawG GTPase family. RsgA subfamily.</text>
</comment>
<dbReference type="InterPro" id="IPR030378">
    <property type="entry name" value="G_CP_dom"/>
</dbReference>
<evidence type="ECO:0000256" key="5">
    <source>
        <dbReference type="ARBA" id="ARBA00022741"/>
    </source>
</evidence>
<evidence type="ECO:0000256" key="10">
    <source>
        <dbReference type="HAMAP-Rule" id="MF_01820"/>
    </source>
</evidence>
<dbReference type="GO" id="GO:0005737">
    <property type="term" value="C:cytoplasm"/>
    <property type="evidence" value="ECO:0007669"/>
    <property type="project" value="UniProtKB-SubCell"/>
</dbReference>
<evidence type="ECO:0000256" key="4">
    <source>
        <dbReference type="ARBA" id="ARBA00022730"/>
    </source>
</evidence>
<evidence type="ECO:0000256" key="8">
    <source>
        <dbReference type="ARBA" id="ARBA00022884"/>
    </source>
</evidence>
<reference evidence="14 15" key="2">
    <citation type="submission" date="2019-02" db="EMBL/GenBank/DDBJ databases">
        <title>'Lichenibacterium ramalinii' gen. nov. sp. nov., 'Lichenibacterium minor' gen. nov. sp. nov.</title>
        <authorList>
            <person name="Pankratov T."/>
        </authorList>
    </citation>
    <scope>NUCLEOTIDE SEQUENCE [LARGE SCALE GENOMIC DNA]</scope>
    <source>
        <strain evidence="14 15">RmlP001</strain>
    </source>
</reference>
<keyword evidence="1 10" id="KW-0963">Cytoplasm</keyword>
<evidence type="ECO:0000313" key="14">
    <source>
        <dbReference type="EMBL" id="RYB06609.1"/>
    </source>
</evidence>
<dbReference type="SUPFAM" id="SSF52540">
    <property type="entry name" value="P-loop containing nucleoside triphosphate hydrolases"/>
    <property type="match status" value="1"/>
</dbReference>
<keyword evidence="4 10" id="KW-0699">rRNA-binding</keyword>
<evidence type="ECO:0000259" key="12">
    <source>
        <dbReference type="PROSITE" id="PS50936"/>
    </source>
</evidence>
<dbReference type="GO" id="GO:0019843">
    <property type="term" value="F:rRNA binding"/>
    <property type="evidence" value="ECO:0007669"/>
    <property type="project" value="UniProtKB-KW"/>
</dbReference>
<name>A0A4Q2RHL0_9HYPH</name>
<dbReference type="CDD" id="cd01854">
    <property type="entry name" value="YjeQ_EngC"/>
    <property type="match status" value="1"/>
</dbReference>
<dbReference type="Gene3D" id="1.10.40.50">
    <property type="entry name" value="Probable gtpase engc, domain 3"/>
    <property type="match status" value="1"/>
</dbReference>
<reference evidence="14 15" key="1">
    <citation type="submission" date="2018-09" db="EMBL/GenBank/DDBJ databases">
        <authorList>
            <person name="Grouzdev D.S."/>
            <person name="Krutkina M.S."/>
        </authorList>
    </citation>
    <scope>NUCLEOTIDE SEQUENCE [LARGE SCALE GENOMIC DNA]</scope>
    <source>
        <strain evidence="14 15">RmlP001</strain>
    </source>
</reference>
<feature type="domain" description="EngC GTPase" evidence="12">
    <location>
        <begin position="111"/>
        <end position="261"/>
    </location>
</feature>
<evidence type="ECO:0000256" key="9">
    <source>
        <dbReference type="ARBA" id="ARBA00023134"/>
    </source>
</evidence>
<feature type="binding site" evidence="10">
    <location>
        <position position="293"/>
    </location>
    <ligand>
        <name>Zn(2+)</name>
        <dbReference type="ChEBI" id="CHEBI:29105"/>
    </ligand>
</feature>
<evidence type="ECO:0000313" key="15">
    <source>
        <dbReference type="Proteomes" id="UP000289411"/>
    </source>
</evidence>
<comment type="subcellular location">
    <subcellularLocation>
        <location evidence="10">Cytoplasm</location>
    </subcellularLocation>
</comment>
<dbReference type="PROSITE" id="PS51721">
    <property type="entry name" value="G_CP"/>
    <property type="match status" value="1"/>
</dbReference>
<evidence type="ECO:0000259" key="13">
    <source>
        <dbReference type="PROSITE" id="PS51721"/>
    </source>
</evidence>
<dbReference type="GO" id="GO:0005525">
    <property type="term" value="F:GTP binding"/>
    <property type="evidence" value="ECO:0007669"/>
    <property type="project" value="UniProtKB-UniRule"/>
</dbReference>
<keyword evidence="2 10" id="KW-0690">Ribosome biogenesis</keyword>
<comment type="function">
    <text evidence="10">One of several proteins that assist in the late maturation steps of the functional core of the 30S ribosomal subunit. Helps release RbfA from mature subunits. May play a role in the assembly of ribosomal proteins into the subunit. Circularly permuted GTPase that catalyzes slow GTP hydrolysis, GTPase activity is stimulated by the 30S ribosomal subunit.</text>
</comment>
<feature type="binding site" evidence="10">
    <location>
        <begin position="202"/>
        <end position="210"/>
    </location>
    <ligand>
        <name>GTP</name>
        <dbReference type="ChEBI" id="CHEBI:37565"/>
    </ligand>
</feature>
<dbReference type="GO" id="GO:0003924">
    <property type="term" value="F:GTPase activity"/>
    <property type="evidence" value="ECO:0007669"/>
    <property type="project" value="UniProtKB-UniRule"/>
</dbReference>
<feature type="binding site" evidence="10">
    <location>
        <position position="286"/>
    </location>
    <ligand>
        <name>Zn(2+)</name>
        <dbReference type="ChEBI" id="CHEBI:29105"/>
    </ligand>
</feature>
<feature type="binding site" evidence="10">
    <location>
        <position position="299"/>
    </location>
    <ligand>
        <name>Zn(2+)</name>
        <dbReference type="ChEBI" id="CHEBI:29105"/>
    </ligand>
</feature>
<feature type="region of interest" description="Disordered" evidence="11">
    <location>
        <begin position="328"/>
        <end position="348"/>
    </location>
</feature>
<accession>A0A4Q2RHL0</accession>
<dbReference type="Gene3D" id="3.40.50.300">
    <property type="entry name" value="P-loop containing nucleotide triphosphate hydrolases"/>
    <property type="match status" value="1"/>
</dbReference>
<keyword evidence="5 10" id="KW-0547">Nucleotide-binding</keyword>
<organism evidence="14 15">
    <name type="scientific">Lichenibacterium ramalinae</name>
    <dbReference type="NCBI Taxonomy" id="2316527"/>
    <lineage>
        <taxon>Bacteria</taxon>
        <taxon>Pseudomonadati</taxon>
        <taxon>Pseudomonadota</taxon>
        <taxon>Alphaproteobacteria</taxon>
        <taxon>Hyphomicrobiales</taxon>
        <taxon>Lichenihabitantaceae</taxon>
        <taxon>Lichenibacterium</taxon>
    </lineage>
</organism>
<dbReference type="EMBL" id="QYBC01000003">
    <property type="protein sequence ID" value="RYB06609.1"/>
    <property type="molecule type" value="Genomic_DNA"/>
</dbReference>
<evidence type="ECO:0000256" key="2">
    <source>
        <dbReference type="ARBA" id="ARBA00022517"/>
    </source>
</evidence>
<dbReference type="PANTHER" id="PTHR32120:SF10">
    <property type="entry name" value="SMALL RIBOSOMAL SUBUNIT BIOGENESIS GTPASE RSGA"/>
    <property type="match status" value="1"/>
</dbReference>
<keyword evidence="8 10" id="KW-0694">RNA-binding</keyword>
<dbReference type="InterPro" id="IPR004881">
    <property type="entry name" value="Ribosome_biogen_GTPase_RsgA"/>
</dbReference>
<dbReference type="InterPro" id="IPR010914">
    <property type="entry name" value="RsgA_GTPase_dom"/>
</dbReference>
<dbReference type="GO" id="GO:0042274">
    <property type="term" value="P:ribosomal small subunit biogenesis"/>
    <property type="evidence" value="ECO:0007669"/>
    <property type="project" value="UniProtKB-UniRule"/>
</dbReference>
<dbReference type="PROSITE" id="PS50936">
    <property type="entry name" value="ENGC_GTPASE"/>
    <property type="match status" value="1"/>
</dbReference>
<keyword evidence="3 10" id="KW-0479">Metal-binding</keyword>
<dbReference type="RefSeq" id="WP_129217966.1">
    <property type="nucleotide sequence ID" value="NZ_QYBC01000003.1"/>
</dbReference>
<keyword evidence="6 10" id="KW-0378">Hydrolase</keyword>
<feature type="region of interest" description="Disordered" evidence="11">
    <location>
        <begin position="215"/>
        <end position="240"/>
    </location>
</feature>
<dbReference type="Proteomes" id="UP000289411">
    <property type="component" value="Unassembled WGS sequence"/>
</dbReference>
<dbReference type="PANTHER" id="PTHR32120">
    <property type="entry name" value="SMALL RIBOSOMAL SUBUNIT BIOGENESIS GTPASE RSGA"/>
    <property type="match status" value="1"/>
</dbReference>
<dbReference type="EC" id="3.6.1.-" evidence="10"/>
<keyword evidence="9 10" id="KW-0342">GTP-binding</keyword>
<dbReference type="AlphaFoldDB" id="A0A4Q2RHL0"/>
<dbReference type="HAMAP" id="MF_01820">
    <property type="entry name" value="GTPase_RsgA"/>
    <property type="match status" value="1"/>
</dbReference>
<evidence type="ECO:0000256" key="3">
    <source>
        <dbReference type="ARBA" id="ARBA00022723"/>
    </source>
</evidence>
<feature type="binding site" evidence="10">
    <location>
        <position position="291"/>
    </location>
    <ligand>
        <name>Zn(2+)</name>
        <dbReference type="ChEBI" id="CHEBI:29105"/>
    </ligand>
</feature>
<dbReference type="GO" id="GO:0046872">
    <property type="term" value="F:metal ion binding"/>
    <property type="evidence" value="ECO:0007669"/>
    <property type="project" value="UniProtKB-KW"/>
</dbReference>
<dbReference type="InterPro" id="IPR027417">
    <property type="entry name" value="P-loop_NTPase"/>
</dbReference>
<dbReference type="OrthoDB" id="9809485at2"/>
<evidence type="ECO:0000256" key="1">
    <source>
        <dbReference type="ARBA" id="ARBA00022490"/>
    </source>
</evidence>
<feature type="domain" description="CP-type G" evidence="13">
    <location>
        <begin position="93"/>
        <end position="263"/>
    </location>
</feature>
<sequence length="348" mass="37604">MTEHHDDVRAIAPRDPRGLGWSTFFEDQRVPDEVGLEPRRIAEVHRARLTGLSETGPVRLKIPPLTDTGRFAVGDWVLVDPRTDTLVRRLVRRTVMERHVPGAAAPQLAAANVDTLFIVTSHNADFNLDRLERYLALAIQGGIDPVILFTKGEAATDTDLHRRQAAALKRDLTVLTLDPRSPGALDVLAPWCGPGKTVALVGSSGVGKSTLVNTLTGGEDERPQLTGSVRSRDDKGRHTTTARSLHAIAGGGWVIDTPGMRTLNVGDTAHGIEVLFAEITELAPSCRFSDCTHLHEPGCAVRAAVANGTLDAKRLDRWRTLVAEDRGNTSVLKGPRGNRVPAGRARNG</sequence>